<evidence type="ECO:0000256" key="6">
    <source>
        <dbReference type="SAM" id="MobiDB-lite"/>
    </source>
</evidence>
<organism evidence="8 9">
    <name type="scientific">Actinomycetospora endophytica</name>
    <dbReference type="NCBI Taxonomy" id="2291215"/>
    <lineage>
        <taxon>Bacteria</taxon>
        <taxon>Bacillati</taxon>
        <taxon>Actinomycetota</taxon>
        <taxon>Actinomycetes</taxon>
        <taxon>Pseudonocardiales</taxon>
        <taxon>Pseudonocardiaceae</taxon>
        <taxon>Actinomycetospora</taxon>
    </lineage>
</organism>
<dbReference type="Pfam" id="PF03631">
    <property type="entry name" value="Virul_fac_BrkB"/>
    <property type="match status" value="1"/>
</dbReference>
<dbReference type="EMBL" id="JAJNDB010000001">
    <property type="protein sequence ID" value="MCD2191833.1"/>
    <property type="molecule type" value="Genomic_DNA"/>
</dbReference>
<comment type="caution">
    <text evidence="8">The sequence shown here is derived from an EMBL/GenBank/DDBJ whole genome shotgun (WGS) entry which is preliminary data.</text>
</comment>
<feature type="transmembrane region" description="Helical" evidence="7">
    <location>
        <begin position="235"/>
        <end position="256"/>
    </location>
</feature>
<keyword evidence="9" id="KW-1185">Reference proteome</keyword>
<feature type="transmembrane region" description="Helical" evidence="7">
    <location>
        <begin position="60"/>
        <end position="82"/>
    </location>
</feature>
<feature type="region of interest" description="Disordered" evidence="6">
    <location>
        <begin position="347"/>
        <end position="405"/>
    </location>
</feature>
<dbReference type="InterPro" id="IPR017039">
    <property type="entry name" value="Virul_fac_BrkB"/>
</dbReference>
<evidence type="ECO:0000256" key="2">
    <source>
        <dbReference type="ARBA" id="ARBA00022475"/>
    </source>
</evidence>
<dbReference type="RefSeq" id="WP_230729484.1">
    <property type="nucleotide sequence ID" value="NZ_JAJNDB010000001.1"/>
</dbReference>
<evidence type="ECO:0000256" key="1">
    <source>
        <dbReference type="ARBA" id="ARBA00004651"/>
    </source>
</evidence>
<evidence type="ECO:0000256" key="7">
    <source>
        <dbReference type="SAM" id="Phobius"/>
    </source>
</evidence>
<evidence type="ECO:0000313" key="9">
    <source>
        <dbReference type="Proteomes" id="UP001199469"/>
    </source>
</evidence>
<proteinExistence type="predicted"/>
<evidence type="ECO:0000256" key="5">
    <source>
        <dbReference type="ARBA" id="ARBA00023136"/>
    </source>
</evidence>
<evidence type="ECO:0000256" key="3">
    <source>
        <dbReference type="ARBA" id="ARBA00022692"/>
    </source>
</evidence>
<dbReference type="PANTHER" id="PTHR30213:SF1">
    <property type="entry name" value="INNER MEMBRANE PROTEIN YHJD"/>
    <property type="match status" value="1"/>
</dbReference>
<sequence length="405" mass="43460">MTETFPWGLPGCTRGNVFYVAVSGRVDRFQREHRWAGFPLAVLYKFIDDLGSYQAALLTYYGFVSLFPLLLLAVTILGYILAGDPAAQQAVLTSALRNFPVIGQEIGANVHALHGSLWALIAGIAVSVYGGLGVTQAAVTTMCQIWAIPVAERPALPSAYSRGLTMLLVVGGGVLLTTALSGLTTAVGDSLPEWASGLVARLVPVVVATAINVGTFLVGYRLLTPRPLSWRQLAPGALAAALAWQALQLTGTYLIGHELQGSSASYGLFGIVLGLLLWLYLGATIALVGAQINAVRVLGLAPRSLLAVVAPGDRAVTKGDQRAYRAYAASQRRKSFQTVAVGFLADRPPKLPPASRARPGAPSGQMTFDDLLLEDRPSRHRPRHLHRPRWFPRQDRDAMLPEPER</sequence>
<name>A0ABS8P197_9PSEU</name>
<feature type="compositionally biased region" description="Basic residues" evidence="6">
    <location>
        <begin position="378"/>
        <end position="390"/>
    </location>
</feature>
<evidence type="ECO:0000256" key="4">
    <source>
        <dbReference type="ARBA" id="ARBA00022989"/>
    </source>
</evidence>
<keyword evidence="5 7" id="KW-0472">Membrane</keyword>
<feature type="compositionally biased region" description="Basic and acidic residues" evidence="6">
    <location>
        <begin position="392"/>
        <end position="405"/>
    </location>
</feature>
<keyword evidence="3 7" id="KW-0812">Transmembrane</keyword>
<comment type="subcellular location">
    <subcellularLocation>
        <location evidence="1">Cell membrane</location>
        <topology evidence="1">Multi-pass membrane protein</topology>
    </subcellularLocation>
</comment>
<accession>A0ABS8P197</accession>
<keyword evidence="2" id="KW-1003">Cell membrane</keyword>
<reference evidence="8 9" key="1">
    <citation type="submission" date="2021-11" db="EMBL/GenBank/DDBJ databases">
        <title>Draft genome sequence of Actinomycetospora sp. SF1 isolated from the rhizosphere soil.</title>
        <authorList>
            <person name="Duangmal K."/>
            <person name="Chantavorakit T."/>
        </authorList>
    </citation>
    <scope>NUCLEOTIDE SEQUENCE [LARGE SCALE GENOMIC DNA]</scope>
    <source>
        <strain evidence="8 9">TBRC 5722</strain>
    </source>
</reference>
<keyword evidence="4 7" id="KW-1133">Transmembrane helix</keyword>
<protein>
    <submittedName>
        <fullName evidence="8">YihY/virulence factor BrkB family protein</fullName>
    </submittedName>
</protein>
<feature type="transmembrane region" description="Helical" evidence="7">
    <location>
        <begin position="164"/>
        <end position="186"/>
    </location>
</feature>
<feature type="transmembrane region" description="Helical" evidence="7">
    <location>
        <begin position="198"/>
        <end position="223"/>
    </location>
</feature>
<dbReference type="Proteomes" id="UP001199469">
    <property type="component" value="Unassembled WGS sequence"/>
</dbReference>
<feature type="compositionally biased region" description="Low complexity" evidence="6">
    <location>
        <begin position="353"/>
        <end position="364"/>
    </location>
</feature>
<dbReference type="PANTHER" id="PTHR30213">
    <property type="entry name" value="INNER MEMBRANE PROTEIN YHJD"/>
    <property type="match status" value="1"/>
</dbReference>
<gene>
    <name evidence="8" type="ORF">LQ327_00305</name>
</gene>
<feature type="transmembrane region" description="Helical" evidence="7">
    <location>
        <begin position="268"/>
        <end position="290"/>
    </location>
</feature>
<evidence type="ECO:0000313" key="8">
    <source>
        <dbReference type="EMBL" id="MCD2191833.1"/>
    </source>
</evidence>
<feature type="transmembrane region" description="Helical" evidence="7">
    <location>
        <begin position="117"/>
        <end position="143"/>
    </location>
</feature>